<evidence type="ECO:0000313" key="1">
    <source>
        <dbReference type="EMBL" id="TDD16504.1"/>
    </source>
</evidence>
<sequence length="501" mass="54274">MLTSVSSETVLSRRGALGLLGAAAAVPVLAACGGRNPAERGSAAVTLATTIATQQDQKFLTEWLGRFTEQTGIQVRTRFYPDQQYANSIQLLFQGDDRPDVFRLVKQPAEMPAAVLKGWIQPLDGFPEIITTLERDYPAQARDATTSGLHVGEELYGMPSLTHRPWGACRPLMYNAALMDKYGVGTPPATWSELREAAEKITRDSKGEVFGFGLVGQIPEPLGVTVYALQNTAGPQMTDPSGTPINYQTGEPGAGHPSFVEAVALLRDLVARKVMPVGWENLKPPQFFQQFASGRIAMAVIPSWWSGEIRKLKPDIELGYAPLPVPDSGRKGYGAIGAAKNPGSIQPYWGISKGSANAAAAARVLAFLAGLEPQRAYYEMSKIPTALADKYADRLSQDDRRLLELARETQRLAPNPLTRSSGAITVLAGIAQNSPKPTQAEIFFDAINGKIDYKAAAAELDAKLDGVFAEELKKVQDKGGDIDRGTFTFADWDPMKDYTTR</sequence>
<reference evidence="1 2" key="1">
    <citation type="submission" date="2019-03" db="EMBL/GenBank/DDBJ databases">
        <title>Draft genome sequences of novel Actinobacteria.</title>
        <authorList>
            <person name="Sahin N."/>
            <person name="Ay H."/>
            <person name="Saygin H."/>
        </authorList>
    </citation>
    <scope>NUCLEOTIDE SEQUENCE [LARGE SCALE GENOMIC DNA]</scope>
    <source>
        <strain evidence="1 2">KC712</strain>
    </source>
</reference>
<dbReference type="Proteomes" id="UP000294543">
    <property type="component" value="Unassembled WGS sequence"/>
</dbReference>
<dbReference type="Gene3D" id="3.40.190.10">
    <property type="entry name" value="Periplasmic binding protein-like II"/>
    <property type="match status" value="1"/>
</dbReference>
<dbReference type="PANTHER" id="PTHR43649:SF12">
    <property type="entry name" value="DIACETYLCHITOBIOSE BINDING PROTEIN DASA"/>
    <property type="match status" value="1"/>
</dbReference>
<dbReference type="InterPro" id="IPR050490">
    <property type="entry name" value="Bact_solute-bd_prot1"/>
</dbReference>
<keyword evidence="2" id="KW-1185">Reference proteome</keyword>
<dbReference type="OrthoDB" id="2060074at2"/>
<organism evidence="1 2">
    <name type="scientific">Nonomuraea diastatica</name>
    <dbReference type="NCBI Taxonomy" id="1848329"/>
    <lineage>
        <taxon>Bacteria</taxon>
        <taxon>Bacillati</taxon>
        <taxon>Actinomycetota</taxon>
        <taxon>Actinomycetes</taxon>
        <taxon>Streptosporangiales</taxon>
        <taxon>Streptosporangiaceae</taxon>
        <taxon>Nonomuraea</taxon>
    </lineage>
</organism>
<dbReference type="SUPFAM" id="SSF53850">
    <property type="entry name" value="Periplasmic binding protein-like II"/>
    <property type="match status" value="1"/>
</dbReference>
<dbReference type="InterPro" id="IPR006059">
    <property type="entry name" value="SBP"/>
</dbReference>
<dbReference type="PROSITE" id="PS51318">
    <property type="entry name" value="TAT"/>
    <property type="match status" value="1"/>
</dbReference>
<dbReference type="Pfam" id="PF01547">
    <property type="entry name" value="SBP_bac_1"/>
    <property type="match status" value="1"/>
</dbReference>
<name>A0A4R4WJ89_9ACTN</name>
<gene>
    <name evidence="1" type="ORF">E1294_31045</name>
</gene>
<dbReference type="PANTHER" id="PTHR43649">
    <property type="entry name" value="ARABINOSE-BINDING PROTEIN-RELATED"/>
    <property type="match status" value="1"/>
</dbReference>
<dbReference type="RefSeq" id="WP_132514294.1">
    <property type="nucleotide sequence ID" value="NZ_SMKP01000104.1"/>
</dbReference>
<accession>A0A4R4WJ89</accession>
<dbReference type="InterPro" id="IPR006311">
    <property type="entry name" value="TAT_signal"/>
</dbReference>
<protein>
    <submittedName>
        <fullName evidence="1">Extracellular solute-binding protein</fullName>
    </submittedName>
</protein>
<dbReference type="EMBL" id="SMKP01000104">
    <property type="protein sequence ID" value="TDD16504.1"/>
    <property type="molecule type" value="Genomic_DNA"/>
</dbReference>
<proteinExistence type="predicted"/>
<evidence type="ECO:0000313" key="2">
    <source>
        <dbReference type="Proteomes" id="UP000294543"/>
    </source>
</evidence>
<dbReference type="AlphaFoldDB" id="A0A4R4WJ89"/>
<comment type="caution">
    <text evidence="1">The sequence shown here is derived from an EMBL/GenBank/DDBJ whole genome shotgun (WGS) entry which is preliminary data.</text>
</comment>